<evidence type="ECO:0000256" key="3">
    <source>
        <dbReference type="ARBA" id="ARBA00022692"/>
    </source>
</evidence>
<dbReference type="AlphaFoldDB" id="A0A507CMJ2"/>
<dbReference type="PROSITE" id="PS50850">
    <property type="entry name" value="MFS"/>
    <property type="match status" value="1"/>
</dbReference>
<evidence type="ECO:0000256" key="4">
    <source>
        <dbReference type="ARBA" id="ARBA00022989"/>
    </source>
</evidence>
<dbReference type="InterPro" id="IPR036259">
    <property type="entry name" value="MFS_trans_sf"/>
</dbReference>
<keyword evidence="10" id="KW-1185">Reference proteome</keyword>
<dbReference type="InterPro" id="IPR020846">
    <property type="entry name" value="MFS_dom"/>
</dbReference>
<dbReference type="InterPro" id="IPR011701">
    <property type="entry name" value="MFS"/>
</dbReference>
<feature type="transmembrane region" description="Helical" evidence="7">
    <location>
        <begin position="460"/>
        <end position="480"/>
    </location>
</feature>
<feature type="transmembrane region" description="Helical" evidence="7">
    <location>
        <begin position="366"/>
        <end position="385"/>
    </location>
</feature>
<dbReference type="SUPFAM" id="SSF103473">
    <property type="entry name" value="MFS general substrate transporter"/>
    <property type="match status" value="1"/>
</dbReference>
<dbReference type="Proteomes" id="UP000317494">
    <property type="component" value="Unassembled WGS sequence"/>
</dbReference>
<evidence type="ECO:0000256" key="1">
    <source>
        <dbReference type="ARBA" id="ARBA00004141"/>
    </source>
</evidence>
<dbReference type="PANTHER" id="PTHR23511:SF5">
    <property type="entry name" value="MAJOR FACILITATOR-TYPE TRANSPORTER HXNZ-RELATED"/>
    <property type="match status" value="1"/>
</dbReference>
<evidence type="ECO:0000256" key="7">
    <source>
        <dbReference type="SAM" id="Phobius"/>
    </source>
</evidence>
<evidence type="ECO:0000256" key="5">
    <source>
        <dbReference type="ARBA" id="ARBA00023136"/>
    </source>
</evidence>
<reference evidence="9 10" key="1">
    <citation type="journal article" date="2019" name="Sci. Rep.">
        <title>Comparative genomics of chytrid fungi reveal insights into the obligate biotrophic and pathogenic lifestyle of Synchytrium endobioticum.</title>
        <authorList>
            <person name="van de Vossenberg B.T.L.H."/>
            <person name="Warris S."/>
            <person name="Nguyen H.D.T."/>
            <person name="van Gent-Pelzer M.P.E."/>
            <person name="Joly D.L."/>
            <person name="van de Geest H.C."/>
            <person name="Bonants P.J.M."/>
            <person name="Smith D.S."/>
            <person name="Levesque C.A."/>
            <person name="van der Lee T.A.J."/>
        </authorList>
    </citation>
    <scope>NUCLEOTIDE SEQUENCE [LARGE SCALE GENOMIC DNA]</scope>
    <source>
        <strain evidence="9 10">MB42</strain>
    </source>
</reference>
<keyword evidence="2" id="KW-0813">Transport</keyword>
<evidence type="ECO:0000256" key="2">
    <source>
        <dbReference type="ARBA" id="ARBA00022448"/>
    </source>
</evidence>
<keyword evidence="3 7" id="KW-0812">Transmembrane</keyword>
<dbReference type="CDD" id="cd17316">
    <property type="entry name" value="MFS_SV2_like"/>
    <property type="match status" value="1"/>
</dbReference>
<gene>
    <name evidence="9" type="ORF">SeMB42_g06240</name>
</gene>
<feature type="transmembrane region" description="Helical" evidence="7">
    <location>
        <begin position="79"/>
        <end position="103"/>
    </location>
</feature>
<feature type="transmembrane region" description="Helical" evidence="7">
    <location>
        <begin position="150"/>
        <end position="168"/>
    </location>
</feature>
<dbReference type="Pfam" id="PF07690">
    <property type="entry name" value="MFS_1"/>
    <property type="match status" value="1"/>
</dbReference>
<name>A0A507CMJ2_9FUNG</name>
<sequence length="690" mass="76035">MAHHNSPHQQHDEGPDDGDLASQVSIVSDEDETLPRRADDNRQASPRATTSPDSHHGLLVPLDVVNEALDKIGMTRYHWGLFILCGCGWLADNATLQAMAIILPQVQLEFGVPNSISGLGTTASFIGMIVGASCWGIFSDIYGRRPAFNLTLLLTSIFAIISAFSPSFPALCVLLAFMGFGLGGNLPCDGTLFLEFLPAKNQKLLTLLSAFWPIGQVVISLAGWALMPGHSCETTETCSSESNRGWRYVLFALGVMIGLMFVCRFFVFRLLESPKYLLSRGKRQEALDVLNQLAQKANVQLGLTMEDLPKLRTDDDDLSALGKREKVIRRRTVKASLWQVIRAQLSEYTPSNIRPLFSKAMARTTVLVWLIWVLVAVGYTMFSGFLPKFLSLHGDDGARSVSVVYRDYLIVSVAGVPGSVLGMYLIETRIGRRGTMALSAIGTAAGFFLFTTTATEAGQLGVSCLSACLANVMYGVIYTYTPEVFAARVRGTGTGIASALGRITGSTAPILSGVLLNISLNIPLYRETGAVTSKRRNSKYTRESLIAQHHYRAPNISLHQKHQILLYIDREAEFHSLKLFVVYLYVKSKHCFISTEKLTQILYNNTTMGINYFWKYLASLNVIEKKLGSVDFKREFRVTDNTTQKRVPGGLHAALALGIVASSGTRDAGGWRNRLPVNQHKLVEDYIEEL</sequence>
<feature type="transmembrane region" description="Helical" evidence="7">
    <location>
        <begin position="437"/>
        <end position="454"/>
    </location>
</feature>
<feature type="transmembrane region" description="Helical" evidence="7">
    <location>
        <begin position="405"/>
        <end position="425"/>
    </location>
</feature>
<accession>A0A507CMJ2</accession>
<feature type="transmembrane region" description="Helical" evidence="7">
    <location>
        <begin position="246"/>
        <end position="267"/>
    </location>
</feature>
<proteinExistence type="predicted"/>
<dbReference type="STRING" id="286115.A0A507CMJ2"/>
<feature type="transmembrane region" description="Helical" evidence="7">
    <location>
        <begin position="115"/>
        <end position="138"/>
    </location>
</feature>
<evidence type="ECO:0000259" key="8">
    <source>
        <dbReference type="PROSITE" id="PS50850"/>
    </source>
</evidence>
<dbReference type="Gene3D" id="1.20.1250.20">
    <property type="entry name" value="MFS general substrate transporter like domains"/>
    <property type="match status" value="1"/>
</dbReference>
<comment type="caution">
    <text evidence="9">The sequence shown here is derived from an EMBL/GenBank/DDBJ whole genome shotgun (WGS) entry which is preliminary data.</text>
</comment>
<comment type="subcellular location">
    <subcellularLocation>
        <location evidence="1">Membrane</location>
        <topology evidence="1">Multi-pass membrane protein</topology>
    </subcellularLocation>
</comment>
<feature type="compositionally biased region" description="Polar residues" evidence="6">
    <location>
        <begin position="43"/>
        <end position="52"/>
    </location>
</feature>
<feature type="transmembrane region" description="Helical" evidence="7">
    <location>
        <begin position="204"/>
        <end position="226"/>
    </location>
</feature>
<feature type="transmembrane region" description="Helical" evidence="7">
    <location>
        <begin position="174"/>
        <end position="197"/>
    </location>
</feature>
<dbReference type="GO" id="GO:0022857">
    <property type="term" value="F:transmembrane transporter activity"/>
    <property type="evidence" value="ECO:0007669"/>
    <property type="project" value="InterPro"/>
</dbReference>
<feature type="domain" description="Major facilitator superfamily (MFS) profile" evidence="8">
    <location>
        <begin position="81"/>
        <end position="590"/>
    </location>
</feature>
<feature type="compositionally biased region" description="Basic and acidic residues" evidence="6">
    <location>
        <begin position="33"/>
        <end position="42"/>
    </location>
</feature>
<dbReference type="EMBL" id="QEAN01000338">
    <property type="protein sequence ID" value="TPX39813.1"/>
    <property type="molecule type" value="Genomic_DNA"/>
</dbReference>
<dbReference type="PANTHER" id="PTHR23511">
    <property type="entry name" value="SYNAPTIC VESICLE GLYCOPROTEIN 2"/>
    <property type="match status" value="1"/>
</dbReference>
<protein>
    <recommendedName>
        <fullName evidence="8">Major facilitator superfamily (MFS) profile domain-containing protein</fullName>
    </recommendedName>
</protein>
<keyword evidence="4 7" id="KW-1133">Transmembrane helix</keyword>
<dbReference type="VEuPathDB" id="FungiDB:SeMB42_g06240"/>
<organism evidence="9 10">
    <name type="scientific">Synchytrium endobioticum</name>
    <dbReference type="NCBI Taxonomy" id="286115"/>
    <lineage>
        <taxon>Eukaryota</taxon>
        <taxon>Fungi</taxon>
        <taxon>Fungi incertae sedis</taxon>
        <taxon>Chytridiomycota</taxon>
        <taxon>Chytridiomycota incertae sedis</taxon>
        <taxon>Chytridiomycetes</taxon>
        <taxon>Synchytriales</taxon>
        <taxon>Synchytriaceae</taxon>
        <taxon>Synchytrium</taxon>
    </lineage>
</organism>
<evidence type="ECO:0000313" key="10">
    <source>
        <dbReference type="Proteomes" id="UP000317494"/>
    </source>
</evidence>
<feature type="region of interest" description="Disordered" evidence="6">
    <location>
        <begin position="1"/>
        <end position="54"/>
    </location>
</feature>
<evidence type="ECO:0000313" key="9">
    <source>
        <dbReference type="EMBL" id="TPX39813.1"/>
    </source>
</evidence>
<dbReference type="GO" id="GO:0016020">
    <property type="term" value="C:membrane"/>
    <property type="evidence" value="ECO:0007669"/>
    <property type="project" value="UniProtKB-SubCell"/>
</dbReference>
<keyword evidence="5 7" id="KW-0472">Membrane</keyword>
<evidence type="ECO:0000256" key="6">
    <source>
        <dbReference type="SAM" id="MobiDB-lite"/>
    </source>
</evidence>